<keyword evidence="2 4" id="KW-0378">Hydrolase</keyword>
<dbReference type="GO" id="GO:0047429">
    <property type="term" value="F:nucleoside triphosphate diphosphatase activity"/>
    <property type="evidence" value="ECO:0007669"/>
    <property type="project" value="InterPro"/>
</dbReference>
<keyword evidence="3" id="KW-0546">Nucleotide metabolism</keyword>
<dbReference type="SUPFAM" id="SSF52972">
    <property type="entry name" value="ITPase-like"/>
    <property type="match status" value="1"/>
</dbReference>
<dbReference type="PANTHER" id="PTHR11067:SF9">
    <property type="entry name" value="INOSINE TRIPHOSPHATE PYROPHOSPHATASE"/>
    <property type="match status" value="1"/>
</dbReference>
<proteinExistence type="inferred from homology"/>
<name>A0A1I1ZL92_9BURK</name>
<dbReference type="GO" id="GO:0005737">
    <property type="term" value="C:cytoplasm"/>
    <property type="evidence" value="ECO:0007669"/>
    <property type="project" value="TreeGrafter"/>
</dbReference>
<gene>
    <name evidence="4" type="ORF">SAMN04489710_1304</name>
</gene>
<dbReference type="AlphaFoldDB" id="A0A1I1ZL92"/>
<evidence type="ECO:0000313" key="4">
    <source>
        <dbReference type="EMBL" id="SFE32459.1"/>
    </source>
</evidence>
<protein>
    <submittedName>
        <fullName evidence="4">XTP/dITP diphosphohydrolase</fullName>
    </submittedName>
</protein>
<organism evidence="4 5">
    <name type="scientific">Paracidovorax konjaci</name>
    <dbReference type="NCBI Taxonomy" id="32040"/>
    <lineage>
        <taxon>Bacteria</taxon>
        <taxon>Pseudomonadati</taxon>
        <taxon>Pseudomonadota</taxon>
        <taxon>Betaproteobacteria</taxon>
        <taxon>Burkholderiales</taxon>
        <taxon>Comamonadaceae</taxon>
        <taxon>Paracidovorax</taxon>
    </lineage>
</organism>
<reference evidence="5" key="1">
    <citation type="submission" date="2016-10" db="EMBL/GenBank/DDBJ databases">
        <authorList>
            <person name="Varghese N."/>
            <person name="Submissions S."/>
        </authorList>
    </citation>
    <scope>NUCLEOTIDE SEQUENCE [LARGE SCALE GENOMIC DNA]</scope>
    <source>
        <strain evidence="5">DSM 7481</strain>
    </source>
</reference>
<dbReference type="GO" id="GO:0009143">
    <property type="term" value="P:nucleoside triphosphate catabolic process"/>
    <property type="evidence" value="ECO:0007669"/>
    <property type="project" value="InterPro"/>
</dbReference>
<comment type="similarity">
    <text evidence="1">Belongs to the HAM1 NTPase family.</text>
</comment>
<dbReference type="PANTHER" id="PTHR11067">
    <property type="entry name" value="INOSINE TRIPHOSPHATE PYROPHOSPHATASE/HAM1 PROTEIN"/>
    <property type="match status" value="1"/>
</dbReference>
<dbReference type="STRING" id="32040.SAMN04489710_1304"/>
<sequence>MKLIFMSKNQHKHAEAAAILAPRGVEVIADHTEIQELQTVDTDALVRDKAMRAFQKLGRPLFVEHTGLYLDLLNGFPGGLTQIFWDTLRKEKFSDLFNDKDRPVLAKTYIGYVDGRRVHVFHGEIEGRIVTPPRIDHGFQWDCIFQPLGYQQTFSEMGAFKNEISMRRRALEALRDHLDGEVA</sequence>
<dbReference type="Gene3D" id="3.90.950.10">
    <property type="match status" value="1"/>
</dbReference>
<dbReference type="RefSeq" id="WP_092957942.1">
    <property type="nucleotide sequence ID" value="NZ_FOMQ01000030.1"/>
</dbReference>
<evidence type="ECO:0000313" key="5">
    <source>
        <dbReference type="Proteomes" id="UP000199517"/>
    </source>
</evidence>
<dbReference type="OrthoDB" id="9795331at2"/>
<dbReference type="GO" id="GO:0009117">
    <property type="term" value="P:nucleotide metabolic process"/>
    <property type="evidence" value="ECO:0007669"/>
    <property type="project" value="UniProtKB-KW"/>
</dbReference>
<evidence type="ECO:0000256" key="2">
    <source>
        <dbReference type="ARBA" id="ARBA00022801"/>
    </source>
</evidence>
<accession>A0A1I1ZL92</accession>
<dbReference type="InterPro" id="IPR002637">
    <property type="entry name" value="RdgB/HAM1"/>
</dbReference>
<evidence type="ECO:0000256" key="3">
    <source>
        <dbReference type="ARBA" id="ARBA00023080"/>
    </source>
</evidence>
<dbReference type="InterPro" id="IPR029001">
    <property type="entry name" value="ITPase-like_fam"/>
</dbReference>
<dbReference type="EMBL" id="FOMQ01000030">
    <property type="protein sequence ID" value="SFE32459.1"/>
    <property type="molecule type" value="Genomic_DNA"/>
</dbReference>
<keyword evidence="5" id="KW-1185">Reference proteome</keyword>
<dbReference type="Proteomes" id="UP000199517">
    <property type="component" value="Unassembled WGS sequence"/>
</dbReference>
<evidence type="ECO:0000256" key="1">
    <source>
        <dbReference type="ARBA" id="ARBA00008023"/>
    </source>
</evidence>
<dbReference type="Pfam" id="PF01725">
    <property type="entry name" value="Ham1p_like"/>
    <property type="match status" value="1"/>
</dbReference>